<dbReference type="GO" id="GO:0003677">
    <property type="term" value="F:DNA binding"/>
    <property type="evidence" value="ECO:0007669"/>
    <property type="project" value="InterPro"/>
</dbReference>
<keyword evidence="2" id="KW-0804">Transcription</keyword>
<dbReference type="PANTHER" id="PTHR13408">
    <property type="entry name" value="DNA-DIRECTED RNA POLYMERASE III"/>
    <property type="match status" value="1"/>
</dbReference>
<evidence type="ECO:0000256" key="1">
    <source>
        <dbReference type="SAM" id="MobiDB-lite"/>
    </source>
</evidence>
<sequence length="309" mass="34165">MIQCEAVSCFSVAMDQDSLTANVANAPRKVKFLPKGPPRREKKLILPKPEKREDDIDSDTAQGLLQRLNEDALKVRPKSEMKGPTRVAFGQGSSASRSYGHFKVETKHEGSSSDGVGTEQRVEKEYKEPWDYYSSYPVTLPMRRPYSGNPELLDEEEFGEASRSLTYDEQSLNPAIQLGLTGKSSEESLIFFQLPTNMPIPKQSVTQDANQTDEKLKISKDSVPHRNSFHLNELPAGFMGKMLVYKSGAVKLKLGDTLYDVSSGLNSNFAQDVAGINTKDKHCCIVGELSKRAIVTPDIDSILDGISDS</sequence>
<reference evidence="2 3" key="1">
    <citation type="submission" date="2024-01" db="EMBL/GenBank/DDBJ databases">
        <title>The complete chloroplast genome sequence of Lithospermum erythrorhizon: insights into the phylogenetic relationship among Boraginaceae species and the maternal lineages of purple gromwells.</title>
        <authorList>
            <person name="Okada T."/>
            <person name="Watanabe K."/>
        </authorList>
    </citation>
    <scope>NUCLEOTIDE SEQUENCE [LARGE SCALE GENOMIC DNA]</scope>
</reference>
<keyword evidence="3" id="KW-1185">Reference proteome</keyword>
<dbReference type="EMBL" id="BAABME010001227">
    <property type="protein sequence ID" value="GAA0148358.1"/>
    <property type="molecule type" value="Genomic_DNA"/>
</dbReference>
<dbReference type="PANTHER" id="PTHR13408:SF14">
    <property type="entry name" value="DNA-DIRECTED RNA POLYMERASE III SUBUNIT RPC4-LIKE"/>
    <property type="match status" value="1"/>
</dbReference>
<proteinExistence type="predicted"/>
<evidence type="ECO:0000313" key="3">
    <source>
        <dbReference type="Proteomes" id="UP001454036"/>
    </source>
</evidence>
<dbReference type="InterPro" id="IPR007811">
    <property type="entry name" value="RPC4"/>
</dbReference>
<dbReference type="GO" id="GO:0005666">
    <property type="term" value="C:RNA polymerase III complex"/>
    <property type="evidence" value="ECO:0007669"/>
    <property type="project" value="InterPro"/>
</dbReference>
<organism evidence="2 3">
    <name type="scientific">Lithospermum erythrorhizon</name>
    <name type="common">Purple gromwell</name>
    <name type="synonym">Lithospermum officinale var. erythrorhizon</name>
    <dbReference type="NCBI Taxonomy" id="34254"/>
    <lineage>
        <taxon>Eukaryota</taxon>
        <taxon>Viridiplantae</taxon>
        <taxon>Streptophyta</taxon>
        <taxon>Embryophyta</taxon>
        <taxon>Tracheophyta</taxon>
        <taxon>Spermatophyta</taxon>
        <taxon>Magnoliopsida</taxon>
        <taxon>eudicotyledons</taxon>
        <taxon>Gunneridae</taxon>
        <taxon>Pentapetalae</taxon>
        <taxon>asterids</taxon>
        <taxon>lamiids</taxon>
        <taxon>Boraginales</taxon>
        <taxon>Boraginaceae</taxon>
        <taxon>Boraginoideae</taxon>
        <taxon>Lithospermeae</taxon>
        <taxon>Lithospermum</taxon>
    </lineage>
</organism>
<evidence type="ECO:0000313" key="2">
    <source>
        <dbReference type="EMBL" id="GAA0148358.1"/>
    </source>
</evidence>
<feature type="region of interest" description="Disordered" evidence="1">
    <location>
        <begin position="76"/>
        <end position="96"/>
    </location>
</feature>
<dbReference type="AlphaFoldDB" id="A0AAV3PAS7"/>
<protein>
    <submittedName>
        <fullName evidence="2">DNA-directed RNA polymerase</fullName>
    </submittedName>
</protein>
<dbReference type="Pfam" id="PF05132">
    <property type="entry name" value="RNA_pol_Rpc4"/>
    <property type="match status" value="1"/>
</dbReference>
<name>A0AAV3PAS7_LITER</name>
<gene>
    <name evidence="2" type="ORF">LIER_07825</name>
</gene>
<dbReference type="Proteomes" id="UP001454036">
    <property type="component" value="Unassembled WGS sequence"/>
</dbReference>
<comment type="caution">
    <text evidence="2">The sequence shown here is derived from an EMBL/GenBank/DDBJ whole genome shotgun (WGS) entry which is preliminary data.</text>
</comment>
<keyword evidence="2" id="KW-0240">DNA-directed RNA polymerase</keyword>
<dbReference type="GO" id="GO:0042797">
    <property type="term" value="P:tRNA transcription by RNA polymerase III"/>
    <property type="evidence" value="ECO:0007669"/>
    <property type="project" value="TreeGrafter"/>
</dbReference>
<feature type="region of interest" description="Disordered" evidence="1">
    <location>
        <begin position="33"/>
        <end position="58"/>
    </location>
</feature>
<accession>A0AAV3PAS7</accession>